<protein>
    <submittedName>
        <fullName evidence="1">Uncharacterized protein</fullName>
    </submittedName>
</protein>
<evidence type="ECO:0000313" key="2">
    <source>
        <dbReference type="Proteomes" id="UP000663555"/>
    </source>
</evidence>
<dbReference type="RefSeq" id="WP_206642752.1">
    <property type="nucleotide sequence ID" value="NZ_CP071247.1"/>
</dbReference>
<proteinExistence type="predicted"/>
<keyword evidence="2" id="KW-1185">Reference proteome</keyword>
<dbReference type="Proteomes" id="UP000663555">
    <property type="component" value="Chromosome"/>
</dbReference>
<sequence>MFPLFSCREVTYVGEADASTNAMAVFFMDLAGNPYGTYDQEEACIHCGEMLKIPPERNLAQKIFTRVASYLQRAQKPLAKPHPNWIHILFEKAE</sequence>
<dbReference type="EMBL" id="CP071247">
    <property type="protein sequence ID" value="QSP93529.1"/>
    <property type="molecule type" value="Genomic_DNA"/>
</dbReference>
<accession>A0ABX7MN75</accession>
<name>A0ABX7MN75_9GAMM</name>
<gene>
    <name evidence="1" type="ORF">LPB19_09865</name>
</gene>
<reference evidence="1 2" key="1">
    <citation type="submission" date="2021-03" db="EMBL/GenBank/DDBJ databases">
        <title>Genome sequencing of Marinobacter sp. LPB0319.</title>
        <authorList>
            <person name="Kim J."/>
        </authorList>
    </citation>
    <scope>NUCLEOTIDE SEQUENCE [LARGE SCALE GENOMIC DNA]</scope>
    <source>
        <strain evidence="1 2">LPB0319</strain>
    </source>
</reference>
<organism evidence="1 2">
    <name type="scientific">Marinobacter salinisoli</name>
    <dbReference type="NCBI Taxonomy" id="2769486"/>
    <lineage>
        <taxon>Bacteria</taxon>
        <taxon>Pseudomonadati</taxon>
        <taxon>Pseudomonadota</taxon>
        <taxon>Gammaproteobacteria</taxon>
        <taxon>Pseudomonadales</taxon>
        <taxon>Marinobacteraceae</taxon>
        <taxon>Marinobacter</taxon>
    </lineage>
</organism>
<evidence type="ECO:0000313" key="1">
    <source>
        <dbReference type="EMBL" id="QSP93529.1"/>
    </source>
</evidence>